<keyword evidence="6" id="KW-0812">Transmembrane</keyword>
<keyword evidence="6" id="KW-0472">Membrane</keyword>
<gene>
    <name evidence="10" type="ORF">GCM10008942_00840</name>
</gene>
<dbReference type="Gene3D" id="1.10.287.130">
    <property type="match status" value="1"/>
</dbReference>
<dbReference type="Pfam" id="PF02518">
    <property type="entry name" value="HATPase_c"/>
    <property type="match status" value="1"/>
</dbReference>
<dbReference type="SMART" id="SM00086">
    <property type="entry name" value="PAC"/>
    <property type="match status" value="1"/>
</dbReference>
<feature type="domain" description="PAS" evidence="8">
    <location>
        <begin position="59"/>
        <end position="96"/>
    </location>
</feature>
<dbReference type="PROSITE" id="PS50109">
    <property type="entry name" value="HIS_KIN"/>
    <property type="match status" value="1"/>
</dbReference>
<dbReference type="RefSeq" id="WP_166930332.1">
    <property type="nucleotide sequence ID" value="NZ_BAAADD010000001.1"/>
</dbReference>
<keyword evidence="3" id="KW-0597">Phosphoprotein</keyword>
<evidence type="ECO:0000256" key="1">
    <source>
        <dbReference type="ARBA" id="ARBA00000085"/>
    </source>
</evidence>
<proteinExistence type="predicted"/>
<feature type="transmembrane region" description="Helical" evidence="6">
    <location>
        <begin position="29"/>
        <end position="45"/>
    </location>
</feature>
<comment type="catalytic activity">
    <reaction evidence="1">
        <text>ATP + protein L-histidine = ADP + protein N-phospho-L-histidine.</text>
        <dbReference type="EC" id="2.7.13.3"/>
    </reaction>
</comment>
<dbReference type="SUPFAM" id="SSF55874">
    <property type="entry name" value="ATPase domain of HSP90 chaperone/DNA topoisomerase II/histidine kinase"/>
    <property type="match status" value="1"/>
</dbReference>
<comment type="caution">
    <text evidence="10">The sequence shown here is derived from an EMBL/GenBank/DDBJ whole genome shotgun (WGS) entry which is preliminary data.</text>
</comment>
<keyword evidence="6" id="KW-1133">Transmembrane helix</keyword>
<dbReference type="InterPro" id="IPR001610">
    <property type="entry name" value="PAC"/>
</dbReference>
<dbReference type="InterPro" id="IPR003594">
    <property type="entry name" value="HATPase_dom"/>
</dbReference>
<evidence type="ECO:0000256" key="5">
    <source>
        <dbReference type="ARBA" id="ARBA00022777"/>
    </source>
</evidence>
<dbReference type="SUPFAM" id="SSF47384">
    <property type="entry name" value="Homodimeric domain of signal transducing histidine kinase"/>
    <property type="match status" value="1"/>
</dbReference>
<dbReference type="Gene3D" id="3.30.565.10">
    <property type="entry name" value="Histidine kinase-like ATPase, C-terminal domain"/>
    <property type="match status" value="1"/>
</dbReference>
<dbReference type="InterPro" id="IPR000014">
    <property type="entry name" value="PAS"/>
</dbReference>
<accession>A0ABP3P450</accession>
<dbReference type="SMART" id="SM00388">
    <property type="entry name" value="HisKA"/>
    <property type="match status" value="1"/>
</dbReference>
<sequence length="437" mass="47570">MTAGTCWAFFALGLLFGLATQVMAPREIATAAVIMIGIVIAVILLRRLAERSDKQLLVGDFSYRGFFESAIEGIFRTSPDGRYLDVNPALARIYGYATPAEMKAAFTNIASQLYIDPSRRDEFKKIMDAHDEVSHFVSEIRRRDGSTIWISENARAVRDWRGQIVCYQGTVEDVTQKFAAERAIKKGLKRAEQANRTKNAFLAMMSHELKTPLNAIIGFSEMIGTEMLGPIGNKAYLGYVRDISASGNKLLAIINDVLDVARLEGNAIVLNRCECSPREIADVALMRARAQTGDGRDVELDLPGDLPVLHVDKTRLAQVLSNLLANALKFTPPPGAVRLRAWRTDTGAVHFAVSDSGIGMSEEAIALVLQPFQQADASLARRFEGAGLGLPIAHALTKLHGGSLAIASAEGKGTTVTVELPEACLRRQEPEIEAAYG</sequence>
<keyword evidence="11" id="KW-1185">Reference proteome</keyword>
<dbReference type="PROSITE" id="PS50113">
    <property type="entry name" value="PAC"/>
    <property type="match status" value="1"/>
</dbReference>
<dbReference type="InterPro" id="IPR036890">
    <property type="entry name" value="HATPase_C_sf"/>
</dbReference>
<dbReference type="InterPro" id="IPR013655">
    <property type="entry name" value="PAS_fold_3"/>
</dbReference>
<evidence type="ECO:0000313" key="10">
    <source>
        <dbReference type="EMBL" id="GAA0556197.1"/>
    </source>
</evidence>
<evidence type="ECO:0000259" key="8">
    <source>
        <dbReference type="PROSITE" id="PS50112"/>
    </source>
</evidence>
<dbReference type="SMART" id="SM00387">
    <property type="entry name" value="HATPase_c"/>
    <property type="match status" value="1"/>
</dbReference>
<evidence type="ECO:0000256" key="2">
    <source>
        <dbReference type="ARBA" id="ARBA00012438"/>
    </source>
</evidence>
<dbReference type="InterPro" id="IPR036097">
    <property type="entry name" value="HisK_dim/P_sf"/>
</dbReference>
<dbReference type="NCBIfam" id="TIGR00229">
    <property type="entry name" value="sensory_box"/>
    <property type="match status" value="1"/>
</dbReference>
<dbReference type="CDD" id="cd00130">
    <property type="entry name" value="PAS"/>
    <property type="match status" value="1"/>
</dbReference>
<dbReference type="InterPro" id="IPR003661">
    <property type="entry name" value="HisK_dim/P_dom"/>
</dbReference>
<feature type="domain" description="Histidine kinase" evidence="7">
    <location>
        <begin position="204"/>
        <end position="424"/>
    </location>
</feature>
<dbReference type="Pfam" id="PF08447">
    <property type="entry name" value="PAS_3"/>
    <property type="match status" value="1"/>
</dbReference>
<dbReference type="PANTHER" id="PTHR43047:SF72">
    <property type="entry name" value="OSMOSENSING HISTIDINE PROTEIN KINASE SLN1"/>
    <property type="match status" value="1"/>
</dbReference>
<dbReference type="Pfam" id="PF00512">
    <property type="entry name" value="HisKA"/>
    <property type="match status" value="1"/>
</dbReference>
<dbReference type="PRINTS" id="PR00344">
    <property type="entry name" value="BCTRLSENSOR"/>
</dbReference>
<dbReference type="SUPFAM" id="SSF55785">
    <property type="entry name" value="PYP-like sensor domain (PAS domain)"/>
    <property type="match status" value="1"/>
</dbReference>
<dbReference type="Gene3D" id="3.30.450.20">
    <property type="entry name" value="PAS domain"/>
    <property type="match status" value="1"/>
</dbReference>
<dbReference type="PROSITE" id="PS50112">
    <property type="entry name" value="PAS"/>
    <property type="match status" value="1"/>
</dbReference>
<protein>
    <recommendedName>
        <fullName evidence="2">histidine kinase</fullName>
        <ecNumber evidence="2">2.7.13.3</ecNumber>
    </recommendedName>
</protein>
<reference evidence="11" key="1">
    <citation type="journal article" date="2019" name="Int. J. Syst. Evol. Microbiol.">
        <title>The Global Catalogue of Microorganisms (GCM) 10K type strain sequencing project: providing services to taxonomists for standard genome sequencing and annotation.</title>
        <authorList>
            <consortium name="The Broad Institute Genomics Platform"/>
            <consortium name="The Broad Institute Genome Sequencing Center for Infectious Disease"/>
            <person name="Wu L."/>
            <person name="Ma J."/>
        </authorList>
    </citation>
    <scope>NUCLEOTIDE SEQUENCE [LARGE SCALE GENOMIC DNA]</scope>
    <source>
        <strain evidence="11">JCM 15089</strain>
    </source>
</reference>
<evidence type="ECO:0000256" key="6">
    <source>
        <dbReference type="SAM" id="Phobius"/>
    </source>
</evidence>
<dbReference type="EC" id="2.7.13.3" evidence="2"/>
<feature type="domain" description="PAC" evidence="9">
    <location>
        <begin position="134"/>
        <end position="186"/>
    </location>
</feature>
<dbReference type="EMBL" id="BAAADD010000001">
    <property type="protein sequence ID" value="GAA0556197.1"/>
    <property type="molecule type" value="Genomic_DNA"/>
</dbReference>
<dbReference type="InterPro" id="IPR005467">
    <property type="entry name" value="His_kinase_dom"/>
</dbReference>
<dbReference type="CDD" id="cd00082">
    <property type="entry name" value="HisKA"/>
    <property type="match status" value="1"/>
</dbReference>
<keyword evidence="5" id="KW-0418">Kinase</keyword>
<evidence type="ECO:0000259" key="7">
    <source>
        <dbReference type="PROSITE" id="PS50109"/>
    </source>
</evidence>
<dbReference type="InterPro" id="IPR035965">
    <property type="entry name" value="PAS-like_dom_sf"/>
</dbReference>
<dbReference type="Proteomes" id="UP001499951">
    <property type="component" value="Unassembled WGS sequence"/>
</dbReference>
<dbReference type="InterPro" id="IPR000700">
    <property type="entry name" value="PAS-assoc_C"/>
</dbReference>
<dbReference type="CDD" id="cd16922">
    <property type="entry name" value="HATPase_EvgS-ArcB-TorS-like"/>
    <property type="match status" value="1"/>
</dbReference>
<dbReference type="InterPro" id="IPR004358">
    <property type="entry name" value="Sig_transdc_His_kin-like_C"/>
</dbReference>
<evidence type="ECO:0000256" key="4">
    <source>
        <dbReference type="ARBA" id="ARBA00022679"/>
    </source>
</evidence>
<name>A0ABP3P450_9PROT</name>
<evidence type="ECO:0000313" key="11">
    <source>
        <dbReference type="Proteomes" id="UP001499951"/>
    </source>
</evidence>
<keyword evidence="4" id="KW-0808">Transferase</keyword>
<evidence type="ECO:0000256" key="3">
    <source>
        <dbReference type="ARBA" id="ARBA00022553"/>
    </source>
</evidence>
<evidence type="ECO:0000259" key="9">
    <source>
        <dbReference type="PROSITE" id="PS50113"/>
    </source>
</evidence>
<dbReference type="PANTHER" id="PTHR43047">
    <property type="entry name" value="TWO-COMPONENT HISTIDINE PROTEIN KINASE"/>
    <property type="match status" value="1"/>
</dbReference>
<organism evidence="10 11">
    <name type="scientific">Rhizomicrobium electricum</name>
    <dbReference type="NCBI Taxonomy" id="480070"/>
    <lineage>
        <taxon>Bacteria</taxon>
        <taxon>Pseudomonadati</taxon>
        <taxon>Pseudomonadota</taxon>
        <taxon>Alphaproteobacteria</taxon>
        <taxon>Micropepsales</taxon>
        <taxon>Micropepsaceae</taxon>
        <taxon>Rhizomicrobium</taxon>
    </lineage>
</organism>